<dbReference type="PANTHER" id="PTHR41386:SF1">
    <property type="entry name" value="MEMBRANE PROTEIN"/>
    <property type="match status" value="1"/>
</dbReference>
<keyword evidence="3" id="KW-1185">Reference proteome</keyword>
<name>A0ABT0IN87_9HYPH</name>
<sequence>MATANTPVASPTNPAADGLTPALARNIDAVMQRRKEAQKSASLQERAAAAISRFAGSMAFVYIHLVLYSTWIIVNLGWIPIIEPWDPSLVILAMEASVEAIFLSTFVLINQNRMAAEDDMRADLDLQVNLLNEHETTRLIAMVEAIAKKLEVSTDADHEVHELKKDVAPEAVLDRIESESEN</sequence>
<feature type="transmembrane region" description="Helical" evidence="1">
    <location>
        <begin position="88"/>
        <end position="109"/>
    </location>
</feature>
<organism evidence="2 3">
    <name type="scientific">Neorhizobium turbinariae</name>
    <dbReference type="NCBI Taxonomy" id="2937795"/>
    <lineage>
        <taxon>Bacteria</taxon>
        <taxon>Pseudomonadati</taxon>
        <taxon>Pseudomonadota</taxon>
        <taxon>Alphaproteobacteria</taxon>
        <taxon>Hyphomicrobiales</taxon>
        <taxon>Rhizobiaceae</taxon>
        <taxon>Rhizobium/Agrobacterium group</taxon>
        <taxon>Neorhizobium</taxon>
    </lineage>
</organism>
<evidence type="ECO:0000313" key="2">
    <source>
        <dbReference type="EMBL" id="MCK8779326.1"/>
    </source>
</evidence>
<evidence type="ECO:0000256" key="1">
    <source>
        <dbReference type="SAM" id="Phobius"/>
    </source>
</evidence>
<feature type="transmembrane region" description="Helical" evidence="1">
    <location>
        <begin position="59"/>
        <end position="82"/>
    </location>
</feature>
<keyword evidence="1" id="KW-0812">Transmembrane</keyword>
<accession>A0ABT0IN87</accession>
<evidence type="ECO:0000313" key="3">
    <source>
        <dbReference type="Proteomes" id="UP001202827"/>
    </source>
</evidence>
<dbReference type="Proteomes" id="UP001202827">
    <property type="component" value="Unassembled WGS sequence"/>
</dbReference>
<protein>
    <submittedName>
        <fullName evidence="2">DUF1003 domain-containing protein</fullName>
    </submittedName>
</protein>
<dbReference type="InterPro" id="IPR010406">
    <property type="entry name" value="DUF1003"/>
</dbReference>
<gene>
    <name evidence="2" type="ORF">M0654_04935</name>
</gene>
<reference evidence="2 3" key="1">
    <citation type="submission" date="2022-04" db="EMBL/GenBank/DDBJ databases">
        <title>Rhizobium coralii sp. nov., isolated from coral Turbinaria peltata.</title>
        <authorList>
            <person name="Sun H."/>
        </authorList>
    </citation>
    <scope>NUCLEOTIDE SEQUENCE [LARGE SCALE GENOMIC DNA]</scope>
    <source>
        <strain evidence="2 3">NTR19</strain>
    </source>
</reference>
<keyword evidence="1" id="KW-1133">Transmembrane helix</keyword>
<dbReference type="EMBL" id="JALPRY010000006">
    <property type="protein sequence ID" value="MCK8779326.1"/>
    <property type="molecule type" value="Genomic_DNA"/>
</dbReference>
<dbReference type="Pfam" id="PF06210">
    <property type="entry name" value="DUF1003"/>
    <property type="match status" value="1"/>
</dbReference>
<dbReference type="RefSeq" id="WP_248682085.1">
    <property type="nucleotide sequence ID" value="NZ_JALPRY010000006.1"/>
</dbReference>
<proteinExistence type="predicted"/>
<dbReference type="PANTHER" id="PTHR41386">
    <property type="entry name" value="INTEGRAL MEMBRANE PROTEIN-RELATED"/>
    <property type="match status" value="1"/>
</dbReference>
<keyword evidence="1" id="KW-0472">Membrane</keyword>
<comment type="caution">
    <text evidence="2">The sequence shown here is derived from an EMBL/GenBank/DDBJ whole genome shotgun (WGS) entry which is preliminary data.</text>
</comment>